<name>A0A1F7S189_9BACT</name>
<protein>
    <submittedName>
        <fullName evidence="4">Uncharacterized protein</fullName>
    </submittedName>
</protein>
<organism evidence="4 5">
    <name type="scientific">Candidatus Schekmanbacteria bacterium RBG_13_48_7</name>
    <dbReference type="NCBI Taxonomy" id="1817878"/>
    <lineage>
        <taxon>Bacteria</taxon>
        <taxon>Candidatus Schekmaniibacteriota</taxon>
    </lineage>
</organism>
<feature type="coiled-coil region" evidence="1">
    <location>
        <begin position="108"/>
        <end position="142"/>
    </location>
</feature>
<gene>
    <name evidence="4" type="ORF">A2161_20130</name>
</gene>
<dbReference type="Proteomes" id="UP000179266">
    <property type="component" value="Unassembled WGS sequence"/>
</dbReference>
<keyword evidence="3" id="KW-0812">Transmembrane</keyword>
<feature type="compositionally biased region" description="Low complexity" evidence="2">
    <location>
        <begin position="683"/>
        <end position="693"/>
    </location>
</feature>
<evidence type="ECO:0000313" key="4">
    <source>
        <dbReference type="EMBL" id="OGL47058.1"/>
    </source>
</evidence>
<dbReference type="Gene3D" id="1.10.287.1490">
    <property type="match status" value="1"/>
</dbReference>
<dbReference type="EMBL" id="MGDD01000100">
    <property type="protein sequence ID" value="OGL47058.1"/>
    <property type="molecule type" value="Genomic_DNA"/>
</dbReference>
<evidence type="ECO:0000256" key="3">
    <source>
        <dbReference type="SAM" id="Phobius"/>
    </source>
</evidence>
<feature type="coiled-coil region" evidence="1">
    <location>
        <begin position="346"/>
        <end position="422"/>
    </location>
</feature>
<comment type="caution">
    <text evidence="4">The sequence shown here is derived from an EMBL/GenBank/DDBJ whole genome shotgun (WGS) entry which is preliminary data.</text>
</comment>
<dbReference type="PANTHER" id="PTHR18937">
    <property type="entry name" value="STRUCTURAL MAINTENANCE OF CHROMOSOMES SMC FAMILY MEMBER"/>
    <property type="match status" value="1"/>
</dbReference>
<feature type="coiled-coil region" evidence="1">
    <location>
        <begin position="458"/>
        <end position="636"/>
    </location>
</feature>
<dbReference type="SUPFAM" id="SSF57997">
    <property type="entry name" value="Tropomyosin"/>
    <property type="match status" value="2"/>
</dbReference>
<accession>A0A1F7S189</accession>
<feature type="coiled-coil region" evidence="1">
    <location>
        <begin position="238"/>
        <end position="310"/>
    </location>
</feature>
<sequence length="701" mass="80613">MWVTIGSYIYLVLLFWVGVVIGFLVWKPFSQKKWEEKLLAMKQDMISGSPIIREFENKIVESRKLIEARSSDLEGLMNDWFGKMDTVVDLEKRLTHAETSTKAKANEIESLKISLRERDTELQELEQRLAVAQKGLDTNRTRHESFKAKLTDWDFKLIELERKIANTDKSAHLRDEETKRRTKEFQDVDKQILSLNQKIAKNQSLINECKLELDPLKNDVNEHAEKSTVIVNKLAASIQSYEREQQDAIELKKLLLNQDEDIENLKKRMAITKNELDKNNSRTGTLNKQVADYQAAIKDLSKKIVETEKGTEIAAKEVKSKSDASVKAESRAFELRQQVAIFEQNVAFDKEKLADQQKDVKSLENDITHLQREVFSYTKLFESQTAEHHGLIEKLTAVTDKMVNLEREVNDAQISLDNDREKYKQKTHEVLEKGSLISDLGRTLQSLKDRLITLDSGLKNTETTVSERKKDLEKLKQEKPRLSNAISGKNAEIKQLEKSLAQNVIKVSGLQDKLSQTQDDLSAKNIEIPKLEERLAELTARVSSLRDYIDQLKGRLKGLTTKGVPNIEELKSILKDKRDNFNKLKDKKNKYDSDFDLIREKVTTIKIKNTDLDKEIEDLRKRVAKLERVVTDIDHQREMVIADKDRIDTRLKDIMNKLNIVRGTVDEKSIQETSSTVTRGADSGTVRTVTTTSRKGRSSRH</sequence>
<keyword evidence="1" id="KW-0175">Coiled coil</keyword>
<evidence type="ECO:0000313" key="5">
    <source>
        <dbReference type="Proteomes" id="UP000179266"/>
    </source>
</evidence>
<feature type="transmembrane region" description="Helical" evidence="3">
    <location>
        <begin position="6"/>
        <end position="26"/>
    </location>
</feature>
<feature type="region of interest" description="Disordered" evidence="2">
    <location>
        <begin position="671"/>
        <end position="701"/>
    </location>
</feature>
<proteinExistence type="predicted"/>
<reference evidence="4 5" key="1">
    <citation type="journal article" date="2016" name="Nat. Commun.">
        <title>Thousands of microbial genomes shed light on interconnected biogeochemical processes in an aquifer system.</title>
        <authorList>
            <person name="Anantharaman K."/>
            <person name="Brown C.T."/>
            <person name="Hug L.A."/>
            <person name="Sharon I."/>
            <person name="Castelle C.J."/>
            <person name="Probst A.J."/>
            <person name="Thomas B.C."/>
            <person name="Singh A."/>
            <person name="Wilkins M.J."/>
            <person name="Karaoz U."/>
            <person name="Brodie E.L."/>
            <person name="Williams K.H."/>
            <person name="Hubbard S.S."/>
            <person name="Banfield J.F."/>
        </authorList>
    </citation>
    <scope>NUCLEOTIDE SEQUENCE [LARGE SCALE GENOMIC DNA]</scope>
</reference>
<keyword evidence="3" id="KW-0472">Membrane</keyword>
<dbReference type="AlphaFoldDB" id="A0A1F7S189"/>
<evidence type="ECO:0000256" key="1">
    <source>
        <dbReference type="SAM" id="Coils"/>
    </source>
</evidence>
<evidence type="ECO:0000256" key="2">
    <source>
        <dbReference type="SAM" id="MobiDB-lite"/>
    </source>
</evidence>
<keyword evidence="3" id="KW-1133">Transmembrane helix</keyword>